<accession>A0ABR0QAE1</accession>
<keyword evidence="1" id="KW-0863">Zinc-finger</keyword>
<dbReference type="EMBL" id="JARKNE010000004">
    <property type="protein sequence ID" value="KAK5836146.1"/>
    <property type="molecule type" value="Genomic_DNA"/>
</dbReference>
<feature type="domain" description="CCHC-type" evidence="2">
    <location>
        <begin position="112"/>
        <end position="127"/>
    </location>
</feature>
<gene>
    <name evidence="3" type="ORF">PVK06_011902</name>
</gene>
<reference evidence="3 4" key="1">
    <citation type="submission" date="2023-03" db="EMBL/GenBank/DDBJ databases">
        <title>WGS of Gossypium arboreum.</title>
        <authorList>
            <person name="Yu D."/>
        </authorList>
    </citation>
    <scope>NUCLEOTIDE SEQUENCE [LARGE SCALE GENOMIC DNA]</scope>
    <source>
        <tissue evidence="3">Leaf</tissue>
    </source>
</reference>
<keyword evidence="4" id="KW-1185">Reference proteome</keyword>
<comment type="caution">
    <text evidence="3">The sequence shown here is derived from an EMBL/GenBank/DDBJ whole genome shotgun (WGS) entry which is preliminary data.</text>
</comment>
<evidence type="ECO:0000313" key="3">
    <source>
        <dbReference type="EMBL" id="KAK5836146.1"/>
    </source>
</evidence>
<organism evidence="3 4">
    <name type="scientific">Gossypium arboreum</name>
    <name type="common">Tree cotton</name>
    <name type="synonym">Gossypium nanking</name>
    <dbReference type="NCBI Taxonomy" id="29729"/>
    <lineage>
        <taxon>Eukaryota</taxon>
        <taxon>Viridiplantae</taxon>
        <taxon>Streptophyta</taxon>
        <taxon>Embryophyta</taxon>
        <taxon>Tracheophyta</taxon>
        <taxon>Spermatophyta</taxon>
        <taxon>Magnoliopsida</taxon>
        <taxon>eudicotyledons</taxon>
        <taxon>Gunneridae</taxon>
        <taxon>Pentapetalae</taxon>
        <taxon>rosids</taxon>
        <taxon>malvids</taxon>
        <taxon>Malvales</taxon>
        <taxon>Malvaceae</taxon>
        <taxon>Malvoideae</taxon>
        <taxon>Gossypium</taxon>
    </lineage>
</organism>
<dbReference type="Proteomes" id="UP001358586">
    <property type="component" value="Chromosome 4"/>
</dbReference>
<proteinExistence type="predicted"/>
<keyword evidence="1" id="KW-0479">Metal-binding</keyword>
<evidence type="ECO:0000259" key="2">
    <source>
        <dbReference type="PROSITE" id="PS50158"/>
    </source>
</evidence>
<dbReference type="PANTHER" id="PTHR31286">
    <property type="entry name" value="GLYCINE-RICH CELL WALL STRUCTURAL PROTEIN 1.8-LIKE"/>
    <property type="match status" value="1"/>
</dbReference>
<evidence type="ECO:0000256" key="1">
    <source>
        <dbReference type="PROSITE-ProRule" id="PRU00047"/>
    </source>
</evidence>
<dbReference type="PROSITE" id="PS50158">
    <property type="entry name" value="ZF_CCHC"/>
    <property type="match status" value="1"/>
</dbReference>
<protein>
    <recommendedName>
        <fullName evidence="2">CCHC-type domain-containing protein</fullName>
    </recommendedName>
</protein>
<name>A0ABR0QAE1_GOSAR</name>
<sequence>MLLVKEVSSLWHPSNIPSNDIDNGYFLAKLQFIEDYNKVLTLPYIMCKERILEAVGGLVGKVAKLDFNTDKKTRGYFARIVVFVDLNRPLVSQVLANGELIRVKYEALPTICFSCGKYDHLKETCPSLTAETSLKTRITSDNLKPSNSTIGGKRSAFGPWMVVEWKIRWG</sequence>
<dbReference type="InterPro" id="IPR001878">
    <property type="entry name" value="Znf_CCHC"/>
</dbReference>
<keyword evidence="1" id="KW-0862">Zinc</keyword>
<dbReference type="InterPro" id="IPR040256">
    <property type="entry name" value="At4g02000-like"/>
</dbReference>
<evidence type="ECO:0000313" key="4">
    <source>
        <dbReference type="Proteomes" id="UP001358586"/>
    </source>
</evidence>
<dbReference type="PANTHER" id="PTHR31286:SF173">
    <property type="entry name" value="DUF4283 DOMAIN-CONTAINING PROTEIN"/>
    <property type="match status" value="1"/>
</dbReference>